<dbReference type="EMBL" id="GBHO01028780">
    <property type="protein sequence ID" value="JAG14824.1"/>
    <property type="molecule type" value="Transcribed_RNA"/>
</dbReference>
<sequence length="113" mass="12806">MGAVQRRSACFRSCRSDNCQRGSNTYLGSGMTEGSFKEVRGITSVHCEEGGERRPVRCFVNTSRQHKKPLGSLSELEKELLHTELSFHFVGKTAKNLLKKCVEESYLKYLDED</sequence>
<reference evidence="1" key="2">
    <citation type="submission" date="2014-07" db="EMBL/GenBank/DDBJ databases">
        <authorList>
            <person name="Hull J."/>
        </authorList>
    </citation>
    <scope>NUCLEOTIDE SEQUENCE</scope>
</reference>
<proteinExistence type="predicted"/>
<protein>
    <submittedName>
        <fullName evidence="1">Adenylosuccinate synthetase</fullName>
    </submittedName>
</protein>
<accession>A0A0A9X4A1</accession>
<organism evidence="1">
    <name type="scientific">Lygus hesperus</name>
    <name type="common">Western plant bug</name>
    <dbReference type="NCBI Taxonomy" id="30085"/>
    <lineage>
        <taxon>Eukaryota</taxon>
        <taxon>Metazoa</taxon>
        <taxon>Ecdysozoa</taxon>
        <taxon>Arthropoda</taxon>
        <taxon>Hexapoda</taxon>
        <taxon>Insecta</taxon>
        <taxon>Pterygota</taxon>
        <taxon>Neoptera</taxon>
        <taxon>Paraneoptera</taxon>
        <taxon>Hemiptera</taxon>
        <taxon>Heteroptera</taxon>
        <taxon>Panheteroptera</taxon>
        <taxon>Cimicomorpha</taxon>
        <taxon>Miridae</taxon>
        <taxon>Mirini</taxon>
        <taxon>Lygus</taxon>
    </lineage>
</organism>
<reference evidence="1" key="1">
    <citation type="journal article" date="2014" name="PLoS ONE">
        <title>Transcriptome-Based Identification of ABC Transporters in the Western Tarnished Plant Bug Lygus hesperus.</title>
        <authorList>
            <person name="Hull J.J."/>
            <person name="Chaney K."/>
            <person name="Geib S.M."/>
            <person name="Fabrick J.A."/>
            <person name="Brent C.S."/>
            <person name="Walsh D."/>
            <person name="Lavine L.C."/>
        </authorList>
    </citation>
    <scope>NUCLEOTIDE SEQUENCE</scope>
</reference>
<gene>
    <name evidence="1" type="primary">purA_0</name>
    <name evidence="1" type="ORF">CM83_33903</name>
</gene>
<evidence type="ECO:0000313" key="1">
    <source>
        <dbReference type="EMBL" id="JAG14824.1"/>
    </source>
</evidence>
<name>A0A0A9X4A1_LYGHE</name>
<dbReference type="AlphaFoldDB" id="A0A0A9X4A1"/>